<organism evidence="3 4">
    <name type="scientific">Besnoitia besnoiti</name>
    <name type="common">Apicomplexan protozoan</name>
    <dbReference type="NCBI Taxonomy" id="94643"/>
    <lineage>
        <taxon>Eukaryota</taxon>
        <taxon>Sar</taxon>
        <taxon>Alveolata</taxon>
        <taxon>Apicomplexa</taxon>
        <taxon>Conoidasida</taxon>
        <taxon>Coccidia</taxon>
        <taxon>Eucoccidiorida</taxon>
        <taxon>Eimeriorina</taxon>
        <taxon>Sarcocystidae</taxon>
        <taxon>Besnoitia</taxon>
    </lineage>
</organism>
<keyword evidence="1" id="KW-0472">Membrane</keyword>
<feature type="domain" description="SRS" evidence="2">
    <location>
        <begin position="155"/>
        <end position="272"/>
    </location>
</feature>
<dbReference type="Gene3D" id="2.60.40.1320">
    <property type="entry name" value="SRS domain"/>
    <property type="match status" value="2"/>
</dbReference>
<dbReference type="InterPro" id="IPR028352">
    <property type="entry name" value="Surface_antig_SAG1"/>
</dbReference>
<evidence type="ECO:0000313" key="3">
    <source>
        <dbReference type="EMBL" id="PFH37592.1"/>
    </source>
</evidence>
<name>A0A2A9MP92_BESBE</name>
<dbReference type="RefSeq" id="XP_029221601.1">
    <property type="nucleotide sequence ID" value="XM_029362636.1"/>
</dbReference>
<accession>A0A2A9MP92</accession>
<dbReference type="EMBL" id="NWUJ01000002">
    <property type="protein sequence ID" value="PFH37592.1"/>
    <property type="molecule type" value="Genomic_DNA"/>
</dbReference>
<dbReference type="AlphaFoldDB" id="A0A2A9MP92"/>
<dbReference type="OrthoDB" id="330180at2759"/>
<proteinExistence type="predicted"/>
<dbReference type="GO" id="GO:0016020">
    <property type="term" value="C:membrane"/>
    <property type="evidence" value="ECO:0007669"/>
    <property type="project" value="InterPro"/>
</dbReference>
<dbReference type="Proteomes" id="UP000224006">
    <property type="component" value="Chromosome II"/>
</dbReference>
<dbReference type="Pfam" id="PF04092">
    <property type="entry name" value="SAG"/>
    <property type="match status" value="2"/>
</dbReference>
<dbReference type="PRINTS" id="PR01801">
    <property type="entry name" value="SURFCEANTIGN"/>
</dbReference>
<gene>
    <name evidence="3" type="ORF">BESB_040500</name>
</gene>
<sequence>MRGGKIVQKNQNEYSCSLTNGQDISAEAAVVLSPENPEVSLECTGGGEFMPRDGAKEPYLTVCPSSATYKQDCELEPVLLTSYLPKAQASWYAITPIPVNNDETHGYKYVFKIPPDGFPPIQTQYKFGCRYPTHEFCMLTATVEPTKAPAEDHNVTCVFSDERPVNFELSISEDKNSAAIACGEYAIPQPWPAYTNSYCSGGSAEPAACAPKPLTDIIPGFEAAWWRGRMHSSHGAVLTIPVGKFPPQPAIFVVGCSRYVDRGPVCNVKVSVAAGTGTNRQQQDGRTGTIMTGSGSLTASGVGFLLAVTLLVSVHFNTAA</sequence>
<keyword evidence="1" id="KW-1133">Transmembrane helix</keyword>
<keyword evidence="4" id="KW-1185">Reference proteome</keyword>
<dbReference type="VEuPathDB" id="ToxoDB:BESB_040500"/>
<reference evidence="3 4" key="1">
    <citation type="submission" date="2017-09" db="EMBL/GenBank/DDBJ databases">
        <title>Genome sequencing of Besnoitia besnoiti strain Bb-Ger1.</title>
        <authorList>
            <person name="Schares G."/>
            <person name="Venepally P."/>
            <person name="Lorenzi H.A."/>
        </authorList>
    </citation>
    <scope>NUCLEOTIDE SEQUENCE [LARGE SCALE GENOMIC DNA]</scope>
    <source>
        <strain evidence="3 4">Bb-Ger1</strain>
    </source>
</reference>
<dbReference type="KEGG" id="bbes:BESB_040500"/>
<protein>
    <submittedName>
        <fullName evidence="3">SAG-related sequence SRS57</fullName>
    </submittedName>
</protein>
<keyword evidence="1" id="KW-0812">Transmembrane</keyword>
<evidence type="ECO:0000313" key="4">
    <source>
        <dbReference type="Proteomes" id="UP000224006"/>
    </source>
</evidence>
<dbReference type="InterPro" id="IPR007226">
    <property type="entry name" value="SRS_dom"/>
</dbReference>
<feature type="domain" description="SRS" evidence="2">
    <location>
        <begin position="13"/>
        <end position="137"/>
    </location>
</feature>
<dbReference type="InterPro" id="IPR036755">
    <property type="entry name" value="SRS_dom_sf"/>
</dbReference>
<comment type="caution">
    <text evidence="3">The sequence shown here is derived from an EMBL/GenBank/DDBJ whole genome shotgun (WGS) entry which is preliminary data.</text>
</comment>
<evidence type="ECO:0000256" key="1">
    <source>
        <dbReference type="SAM" id="Phobius"/>
    </source>
</evidence>
<dbReference type="GeneID" id="40309031"/>
<dbReference type="SUPFAM" id="SSF74877">
    <property type="entry name" value="Major surface antigen p30, SAG1"/>
    <property type="match status" value="2"/>
</dbReference>
<feature type="transmembrane region" description="Helical" evidence="1">
    <location>
        <begin position="296"/>
        <end position="316"/>
    </location>
</feature>
<evidence type="ECO:0000259" key="2">
    <source>
        <dbReference type="Pfam" id="PF04092"/>
    </source>
</evidence>